<name>A0A2R6WWJ6_MARPO</name>
<dbReference type="Proteomes" id="UP000244005">
    <property type="component" value="Unassembled WGS sequence"/>
</dbReference>
<sequence length="64" mass="7236">MGANISCSTERYRPRDELKTFTSVCEEYGSFCILPCSLCIFSCLVQEETRSSDLQLGTLLTFEL</sequence>
<organism evidence="1 2">
    <name type="scientific">Marchantia polymorpha</name>
    <name type="common">Common liverwort</name>
    <name type="synonym">Marchantia aquatica</name>
    <dbReference type="NCBI Taxonomy" id="3197"/>
    <lineage>
        <taxon>Eukaryota</taxon>
        <taxon>Viridiplantae</taxon>
        <taxon>Streptophyta</taxon>
        <taxon>Embryophyta</taxon>
        <taxon>Marchantiophyta</taxon>
        <taxon>Marchantiopsida</taxon>
        <taxon>Marchantiidae</taxon>
        <taxon>Marchantiales</taxon>
        <taxon>Marchantiaceae</taxon>
        <taxon>Marchantia</taxon>
    </lineage>
</organism>
<dbReference type="EMBL" id="KZ772724">
    <property type="protein sequence ID" value="PTQ38218.1"/>
    <property type="molecule type" value="Genomic_DNA"/>
</dbReference>
<proteinExistence type="predicted"/>
<evidence type="ECO:0000313" key="1">
    <source>
        <dbReference type="EMBL" id="PTQ38218.1"/>
    </source>
</evidence>
<gene>
    <name evidence="1" type="ORF">MARPO_0052s0021</name>
</gene>
<dbReference type="Gramene" id="Mp6g01830.1">
    <property type="protein sequence ID" value="Mp6g01830.1.cds1"/>
    <property type="gene ID" value="Mp6g01830"/>
</dbReference>
<accession>A0A2R6WWJ6</accession>
<evidence type="ECO:0000313" key="2">
    <source>
        <dbReference type="Proteomes" id="UP000244005"/>
    </source>
</evidence>
<keyword evidence="2" id="KW-1185">Reference proteome</keyword>
<protein>
    <submittedName>
        <fullName evidence="1">Uncharacterized protein</fullName>
    </submittedName>
</protein>
<dbReference type="AlphaFoldDB" id="A0A2R6WWJ6"/>
<reference evidence="2" key="1">
    <citation type="journal article" date="2017" name="Cell">
        <title>Insights into land plant evolution garnered from the Marchantia polymorpha genome.</title>
        <authorList>
            <person name="Bowman J.L."/>
            <person name="Kohchi T."/>
            <person name="Yamato K.T."/>
            <person name="Jenkins J."/>
            <person name="Shu S."/>
            <person name="Ishizaki K."/>
            <person name="Yamaoka S."/>
            <person name="Nishihama R."/>
            <person name="Nakamura Y."/>
            <person name="Berger F."/>
            <person name="Adam C."/>
            <person name="Aki S.S."/>
            <person name="Althoff F."/>
            <person name="Araki T."/>
            <person name="Arteaga-Vazquez M.A."/>
            <person name="Balasubrmanian S."/>
            <person name="Barry K."/>
            <person name="Bauer D."/>
            <person name="Boehm C.R."/>
            <person name="Briginshaw L."/>
            <person name="Caballero-Perez J."/>
            <person name="Catarino B."/>
            <person name="Chen F."/>
            <person name="Chiyoda S."/>
            <person name="Chovatia M."/>
            <person name="Davies K.M."/>
            <person name="Delmans M."/>
            <person name="Demura T."/>
            <person name="Dierschke T."/>
            <person name="Dolan L."/>
            <person name="Dorantes-Acosta A.E."/>
            <person name="Eklund D.M."/>
            <person name="Florent S.N."/>
            <person name="Flores-Sandoval E."/>
            <person name="Fujiyama A."/>
            <person name="Fukuzawa H."/>
            <person name="Galik B."/>
            <person name="Grimanelli D."/>
            <person name="Grimwood J."/>
            <person name="Grossniklaus U."/>
            <person name="Hamada T."/>
            <person name="Haseloff J."/>
            <person name="Hetherington A.J."/>
            <person name="Higo A."/>
            <person name="Hirakawa Y."/>
            <person name="Hundley H.N."/>
            <person name="Ikeda Y."/>
            <person name="Inoue K."/>
            <person name="Inoue S.I."/>
            <person name="Ishida S."/>
            <person name="Jia Q."/>
            <person name="Kakita M."/>
            <person name="Kanazawa T."/>
            <person name="Kawai Y."/>
            <person name="Kawashima T."/>
            <person name="Kennedy M."/>
            <person name="Kinose K."/>
            <person name="Kinoshita T."/>
            <person name="Kohara Y."/>
            <person name="Koide E."/>
            <person name="Komatsu K."/>
            <person name="Kopischke S."/>
            <person name="Kubo M."/>
            <person name="Kyozuka J."/>
            <person name="Lagercrantz U."/>
            <person name="Lin S.S."/>
            <person name="Lindquist E."/>
            <person name="Lipzen A.M."/>
            <person name="Lu C.W."/>
            <person name="De Luna E."/>
            <person name="Martienssen R.A."/>
            <person name="Minamino N."/>
            <person name="Mizutani M."/>
            <person name="Mizutani M."/>
            <person name="Mochizuki N."/>
            <person name="Monte I."/>
            <person name="Mosher R."/>
            <person name="Nagasaki H."/>
            <person name="Nakagami H."/>
            <person name="Naramoto S."/>
            <person name="Nishitani K."/>
            <person name="Ohtani M."/>
            <person name="Okamoto T."/>
            <person name="Okumura M."/>
            <person name="Phillips J."/>
            <person name="Pollak B."/>
            <person name="Reinders A."/>
            <person name="Rovekamp M."/>
            <person name="Sano R."/>
            <person name="Sawa S."/>
            <person name="Schmid M.W."/>
            <person name="Shirakawa M."/>
            <person name="Solano R."/>
            <person name="Spunde A."/>
            <person name="Suetsugu N."/>
            <person name="Sugano S."/>
            <person name="Sugiyama A."/>
            <person name="Sun R."/>
            <person name="Suzuki Y."/>
            <person name="Takenaka M."/>
            <person name="Takezawa D."/>
            <person name="Tomogane H."/>
            <person name="Tsuzuki M."/>
            <person name="Ueda T."/>
            <person name="Umeda M."/>
            <person name="Ward J.M."/>
            <person name="Watanabe Y."/>
            <person name="Yazaki K."/>
            <person name="Yokoyama R."/>
            <person name="Yoshitake Y."/>
            <person name="Yotsui I."/>
            <person name="Zachgo S."/>
            <person name="Schmutz J."/>
        </authorList>
    </citation>
    <scope>NUCLEOTIDE SEQUENCE [LARGE SCALE GENOMIC DNA]</scope>
    <source>
        <strain evidence="2">Tak-1</strain>
    </source>
</reference>